<feature type="compositionally biased region" description="Low complexity" evidence="1">
    <location>
        <begin position="523"/>
        <end position="540"/>
    </location>
</feature>
<accession>A0AAV9PIC2</accession>
<feature type="compositionally biased region" description="Acidic residues" evidence="1">
    <location>
        <begin position="216"/>
        <end position="227"/>
    </location>
</feature>
<gene>
    <name evidence="2" type="ORF">LTR77_002774</name>
</gene>
<evidence type="ECO:0000256" key="1">
    <source>
        <dbReference type="SAM" id="MobiDB-lite"/>
    </source>
</evidence>
<evidence type="ECO:0000313" key="3">
    <source>
        <dbReference type="Proteomes" id="UP001337655"/>
    </source>
</evidence>
<dbReference type="RefSeq" id="XP_064661372.1">
    <property type="nucleotide sequence ID" value="XM_064800033.1"/>
</dbReference>
<feature type="region of interest" description="Disordered" evidence="1">
    <location>
        <begin position="472"/>
        <end position="575"/>
    </location>
</feature>
<feature type="compositionally biased region" description="Acidic residues" evidence="1">
    <location>
        <begin position="563"/>
        <end position="575"/>
    </location>
</feature>
<proteinExistence type="predicted"/>
<sequence>MNTNMTMNPTAPAPDPAGDLIAAATRHNMQLKPYDDTTAAGRSAWTRRIKDTADTIAKRHNDPVSFCTNASKTLSTHKFEPGQRGSGPENTRYILDILRLQDGIWAAIEAERVVNKKRAKLPARFVTAAKSIELGTKPNDLKTYLSDLKKFIYKYYNGATTTTRKRKAAGEDDKPAKKSKASGEKAPLVKRGKASGFTLSNGSTTAHQQLNPYGNDGDDEGATEGVDDLFGNSFQERHPSPASEEEGTPAPRHEDGSFALDDGQVTPPRRRLPFPEQPRARGGKQGKKIKQELDDQGRPKLGGAELALLTFQLRQNDAYEKMEYDARMIELCKQYDMHNFPKIMTEVILTAEEVATRKADLGARKKREAAQAEVERKRQAVADAETRKKDRDLIESLQNEFAAKNDASRTPVDSIQNETAAKNDASTTPVDSIQNEIAAKNDASMTLADSYELDGDHFHAMHERLFEKMRNEFPRGNAGTTLRAQGETGDGPQQAQRKDENETFASRQEMQQSQSADGAEKQALVTANAAATTADGQAMTEKGEIGSGEATEGKKIGARENDEQTAEDEANTTKM</sequence>
<feature type="compositionally biased region" description="Polar residues" evidence="1">
    <location>
        <begin position="197"/>
        <end position="212"/>
    </location>
</feature>
<feature type="compositionally biased region" description="Basic and acidic residues" evidence="1">
    <location>
        <begin position="289"/>
        <end position="298"/>
    </location>
</feature>
<keyword evidence="3" id="KW-1185">Reference proteome</keyword>
<dbReference type="GeneID" id="89924121"/>
<feature type="compositionally biased region" description="Polar residues" evidence="1">
    <location>
        <begin position="411"/>
        <end position="430"/>
    </location>
</feature>
<dbReference type="EMBL" id="JAVRRT010000004">
    <property type="protein sequence ID" value="KAK5172654.1"/>
    <property type="molecule type" value="Genomic_DNA"/>
</dbReference>
<name>A0AAV9PIC2_9PEZI</name>
<feature type="region of interest" description="Disordered" evidence="1">
    <location>
        <begin position="163"/>
        <end position="299"/>
    </location>
</feature>
<evidence type="ECO:0000313" key="2">
    <source>
        <dbReference type="EMBL" id="KAK5172654.1"/>
    </source>
</evidence>
<comment type="caution">
    <text evidence="2">The sequence shown here is derived from an EMBL/GenBank/DDBJ whole genome shotgun (WGS) entry which is preliminary data.</text>
</comment>
<reference evidence="2 3" key="1">
    <citation type="submission" date="2023-08" db="EMBL/GenBank/DDBJ databases">
        <title>Black Yeasts Isolated from many extreme environments.</title>
        <authorList>
            <person name="Coleine C."/>
            <person name="Stajich J.E."/>
            <person name="Selbmann L."/>
        </authorList>
    </citation>
    <scope>NUCLEOTIDE SEQUENCE [LARGE SCALE GENOMIC DNA]</scope>
    <source>
        <strain evidence="2 3">CCFEE 5935</strain>
    </source>
</reference>
<dbReference type="Proteomes" id="UP001337655">
    <property type="component" value="Unassembled WGS sequence"/>
</dbReference>
<protein>
    <submittedName>
        <fullName evidence="2">Uncharacterized protein</fullName>
    </submittedName>
</protein>
<dbReference type="AlphaFoldDB" id="A0AAV9PIC2"/>
<feature type="compositionally biased region" description="Polar residues" evidence="1">
    <location>
        <begin position="503"/>
        <end position="516"/>
    </location>
</feature>
<feature type="region of interest" description="Disordered" evidence="1">
    <location>
        <begin position="402"/>
        <end position="430"/>
    </location>
</feature>
<organism evidence="2 3">
    <name type="scientific">Saxophila tyrrhenica</name>
    <dbReference type="NCBI Taxonomy" id="1690608"/>
    <lineage>
        <taxon>Eukaryota</taxon>
        <taxon>Fungi</taxon>
        <taxon>Dikarya</taxon>
        <taxon>Ascomycota</taxon>
        <taxon>Pezizomycotina</taxon>
        <taxon>Dothideomycetes</taxon>
        <taxon>Dothideomycetidae</taxon>
        <taxon>Mycosphaerellales</taxon>
        <taxon>Extremaceae</taxon>
        <taxon>Saxophila</taxon>
    </lineage>
</organism>
<feature type="compositionally biased region" description="Basic and acidic residues" evidence="1">
    <location>
        <begin position="551"/>
        <end position="562"/>
    </location>
</feature>